<proteinExistence type="predicted"/>
<evidence type="ECO:0000313" key="3">
    <source>
        <dbReference type="Proteomes" id="UP000887566"/>
    </source>
</evidence>
<sequence>MAASHTYLELEREIDDLRRLLWQRDLDNQRLLEELDHKEKQIEDLKSQLDKFQSVLFLRPSHSNIDLHPEESTTVDSAHLTVPVQVAPPPPVADPASRKKRIAISAEPQRQTQELMGSAKRHPKSDRSARHLLRWRA</sequence>
<feature type="coiled-coil region" evidence="1">
    <location>
        <begin position="28"/>
        <end position="55"/>
    </location>
</feature>
<protein>
    <submittedName>
        <fullName evidence="4">Uncharacterized protein</fullName>
    </submittedName>
</protein>
<feature type="region of interest" description="Disordered" evidence="2">
    <location>
        <begin position="86"/>
        <end position="137"/>
    </location>
</feature>
<evidence type="ECO:0000256" key="2">
    <source>
        <dbReference type="SAM" id="MobiDB-lite"/>
    </source>
</evidence>
<reference evidence="4" key="1">
    <citation type="submission" date="2022-11" db="UniProtKB">
        <authorList>
            <consortium name="WormBaseParasite"/>
        </authorList>
    </citation>
    <scope>IDENTIFICATION</scope>
</reference>
<organism evidence="3 4">
    <name type="scientific">Plectus sambesii</name>
    <dbReference type="NCBI Taxonomy" id="2011161"/>
    <lineage>
        <taxon>Eukaryota</taxon>
        <taxon>Metazoa</taxon>
        <taxon>Ecdysozoa</taxon>
        <taxon>Nematoda</taxon>
        <taxon>Chromadorea</taxon>
        <taxon>Plectida</taxon>
        <taxon>Plectina</taxon>
        <taxon>Plectoidea</taxon>
        <taxon>Plectidae</taxon>
        <taxon>Plectus</taxon>
    </lineage>
</organism>
<accession>A0A914XPN7</accession>
<evidence type="ECO:0000313" key="4">
    <source>
        <dbReference type="WBParaSite" id="PSAMB.scaffold893size39148.g9517.t1"/>
    </source>
</evidence>
<name>A0A914XPN7_9BILA</name>
<keyword evidence="1" id="KW-0175">Coiled coil</keyword>
<dbReference type="Proteomes" id="UP000887566">
    <property type="component" value="Unplaced"/>
</dbReference>
<keyword evidence="3" id="KW-1185">Reference proteome</keyword>
<dbReference type="WBParaSite" id="PSAMB.scaffold893size39148.g9517.t1">
    <property type="protein sequence ID" value="PSAMB.scaffold893size39148.g9517.t1"/>
    <property type="gene ID" value="PSAMB.scaffold893size39148.g9517"/>
</dbReference>
<evidence type="ECO:0000256" key="1">
    <source>
        <dbReference type="SAM" id="Coils"/>
    </source>
</evidence>
<feature type="compositionally biased region" description="Basic residues" evidence="2">
    <location>
        <begin position="119"/>
        <end position="137"/>
    </location>
</feature>
<dbReference type="AlphaFoldDB" id="A0A914XPN7"/>
<dbReference type="Gene3D" id="1.20.5.170">
    <property type="match status" value="1"/>
</dbReference>